<protein>
    <submittedName>
        <fullName evidence="1">Uncharacterized protein</fullName>
    </submittedName>
</protein>
<dbReference type="AlphaFoldDB" id="A0A2V5HUH9"/>
<dbReference type="Proteomes" id="UP000248817">
    <property type="component" value="Unassembled WGS sequence"/>
</dbReference>
<evidence type="ECO:0000313" key="1">
    <source>
        <dbReference type="EMBL" id="PYI28135.1"/>
    </source>
</evidence>
<gene>
    <name evidence="1" type="ORF">BP00DRAFT_273366</name>
</gene>
<keyword evidence="2" id="KW-1185">Reference proteome</keyword>
<sequence length="241" mass="25766">MPPRFEQAIWADEAAVIGPGTVGSITFTAPGPDSQENKTGKKRGLTEFRAIGAARLLSNGAAVVVMISTECVVLANISAPVGLDDTVESVTRNSVDTFLQVCRRTVRTAAPRSHVIVDAITPEGRIWVFPERVSLIGRMLSDALPGIISSQVGYEVQSSESGWAKGQVFVDARINSPKVYVDDVEVIQVHFGPKDCTMSIIKPGWFPPIPPPASPPPPGAGLGPVTVGRRANPWHLLRLMP</sequence>
<accession>A0A2V5HUH9</accession>
<evidence type="ECO:0000313" key="2">
    <source>
        <dbReference type="Proteomes" id="UP000248817"/>
    </source>
</evidence>
<organism evidence="1 2">
    <name type="scientific">Aspergillus indologenus CBS 114.80</name>
    <dbReference type="NCBI Taxonomy" id="1450541"/>
    <lineage>
        <taxon>Eukaryota</taxon>
        <taxon>Fungi</taxon>
        <taxon>Dikarya</taxon>
        <taxon>Ascomycota</taxon>
        <taxon>Pezizomycotina</taxon>
        <taxon>Eurotiomycetes</taxon>
        <taxon>Eurotiomycetidae</taxon>
        <taxon>Eurotiales</taxon>
        <taxon>Aspergillaceae</taxon>
        <taxon>Aspergillus</taxon>
        <taxon>Aspergillus subgen. Circumdati</taxon>
    </lineage>
</organism>
<name>A0A2V5HUH9_9EURO</name>
<reference evidence="1 2" key="1">
    <citation type="submission" date="2018-02" db="EMBL/GenBank/DDBJ databases">
        <title>The genomes of Aspergillus section Nigri reveals drivers in fungal speciation.</title>
        <authorList>
            <consortium name="DOE Joint Genome Institute"/>
            <person name="Vesth T.C."/>
            <person name="Nybo J."/>
            <person name="Theobald S."/>
            <person name="Brandl J."/>
            <person name="Frisvad J.C."/>
            <person name="Nielsen K.F."/>
            <person name="Lyhne E.K."/>
            <person name="Kogle M.E."/>
            <person name="Kuo A."/>
            <person name="Riley R."/>
            <person name="Clum A."/>
            <person name="Nolan M."/>
            <person name="Lipzen A."/>
            <person name="Salamov A."/>
            <person name="Henrissat B."/>
            <person name="Wiebenga A."/>
            <person name="De vries R.P."/>
            <person name="Grigoriev I.V."/>
            <person name="Mortensen U.H."/>
            <person name="Andersen M.R."/>
            <person name="Baker S.E."/>
        </authorList>
    </citation>
    <scope>NUCLEOTIDE SEQUENCE [LARGE SCALE GENOMIC DNA]</scope>
    <source>
        <strain evidence="1 2">CBS 114.80</strain>
    </source>
</reference>
<proteinExistence type="predicted"/>
<dbReference type="EMBL" id="KZ825555">
    <property type="protein sequence ID" value="PYI28135.1"/>
    <property type="molecule type" value="Genomic_DNA"/>
</dbReference>